<dbReference type="EC" id="2.4.2.18" evidence="9"/>
<dbReference type="Proteomes" id="UP000676194">
    <property type="component" value="Chromosome"/>
</dbReference>
<accession>A0A8E6EVN8</accession>
<keyword evidence="6 9" id="KW-0057">Aromatic amino acid biosynthesis</keyword>
<evidence type="ECO:0000256" key="1">
    <source>
        <dbReference type="ARBA" id="ARBA00004907"/>
    </source>
</evidence>
<dbReference type="GO" id="GO:0000162">
    <property type="term" value="P:L-tryptophan biosynthetic process"/>
    <property type="evidence" value="ECO:0007669"/>
    <property type="project" value="UniProtKB-UniRule"/>
</dbReference>
<feature type="binding site" evidence="9">
    <location>
        <position position="106"/>
    </location>
    <ligand>
        <name>Mg(2+)</name>
        <dbReference type="ChEBI" id="CHEBI:18420"/>
        <label>1</label>
    </ligand>
</feature>
<feature type="binding site" evidence="9">
    <location>
        <begin position="97"/>
        <end position="98"/>
    </location>
    <ligand>
        <name>5-phospho-alpha-D-ribose 1-diphosphate</name>
        <dbReference type="ChEBI" id="CHEBI:58017"/>
    </ligand>
</feature>
<keyword evidence="9" id="KW-0460">Magnesium</keyword>
<feature type="binding site" evidence="9">
    <location>
        <position position="240"/>
    </location>
    <ligand>
        <name>Mg(2+)</name>
        <dbReference type="ChEBI" id="CHEBI:18420"/>
        <label>2</label>
    </ligand>
</feature>
<dbReference type="Gene3D" id="1.20.970.10">
    <property type="entry name" value="Transferase, Pyrimidine Nucleoside Phosphorylase, Chain C"/>
    <property type="match status" value="1"/>
</dbReference>
<evidence type="ECO:0000313" key="11">
    <source>
        <dbReference type="EMBL" id="QVL32995.1"/>
    </source>
</evidence>
<evidence type="ECO:0000313" key="12">
    <source>
        <dbReference type="Proteomes" id="UP000676194"/>
    </source>
</evidence>
<sequence>MSDSTKTSWCSAAVAAFLDRRRPSNEVLRTAFDSITDARVDEATAASFLTALRFFETWAEPIEIAEILVQAATVLREKMLRIDCRGRKCLDTCGTGGDHSGTFNISTAVALVVAGAGVPVVKHGNRSASSRSGSSDVLEILGVPIQAGPDWSQRCLDEFGLAFCFAPSFHPALKFVAPVRRKLGFRTLFNFLGPLLNPASVPYQLIGVGELKAIAILAEACRQLNFDRVWILHGLDGLDEITLGDSTRIQEIHQRVCTPASEIEPSDLGLRRFPLSTFQIQDAAESAKIIERILSGEDIPHRQIVLANAAAALVVAQRVKTLSNGVELALESILSGKAKAVLKNLQNSR</sequence>
<keyword evidence="4 9" id="KW-0808">Transferase</keyword>
<dbReference type="PANTHER" id="PTHR43285:SF2">
    <property type="entry name" value="ANTHRANILATE PHOSPHORIBOSYLTRANSFERASE"/>
    <property type="match status" value="1"/>
</dbReference>
<comment type="similarity">
    <text evidence="9">Belongs to the anthranilate phosphoribosyltransferase family.</text>
</comment>
<dbReference type="NCBIfam" id="TIGR01245">
    <property type="entry name" value="trpD"/>
    <property type="match status" value="1"/>
</dbReference>
<dbReference type="Gene3D" id="3.40.1030.10">
    <property type="entry name" value="Nucleoside phosphorylase/phosphoribosyltransferase catalytic domain"/>
    <property type="match status" value="1"/>
</dbReference>
<evidence type="ECO:0000259" key="10">
    <source>
        <dbReference type="Pfam" id="PF00591"/>
    </source>
</evidence>
<reference evidence="11" key="1">
    <citation type="submission" date="2021-05" db="EMBL/GenBank/DDBJ databases">
        <title>Complete genome sequence of the cellulolytic planctomycete Telmatocola sphagniphila SP2T and characterization of the first cellulase from planctomycetes.</title>
        <authorList>
            <person name="Rakitin A.L."/>
            <person name="Beletsky A.V."/>
            <person name="Naumoff D.G."/>
            <person name="Kulichevskaya I.S."/>
            <person name="Mardanov A.V."/>
            <person name="Ravin N.V."/>
            <person name="Dedysh S.N."/>
        </authorList>
    </citation>
    <scope>NUCLEOTIDE SEQUENCE</scope>
    <source>
        <strain evidence="11">SP2T</strain>
    </source>
</reference>
<dbReference type="PANTHER" id="PTHR43285">
    <property type="entry name" value="ANTHRANILATE PHOSPHORIBOSYLTRANSFERASE"/>
    <property type="match status" value="1"/>
</dbReference>
<keyword evidence="12" id="KW-1185">Reference proteome</keyword>
<comment type="subunit">
    <text evidence="9">Homodimer.</text>
</comment>
<evidence type="ECO:0000256" key="9">
    <source>
        <dbReference type="HAMAP-Rule" id="MF_00211"/>
    </source>
</evidence>
<feature type="binding site" evidence="9">
    <location>
        <position position="102"/>
    </location>
    <ligand>
        <name>5-phospho-alpha-D-ribose 1-diphosphate</name>
        <dbReference type="ChEBI" id="CHEBI:58017"/>
    </ligand>
</feature>
<organism evidence="11 12">
    <name type="scientific">Telmatocola sphagniphila</name>
    <dbReference type="NCBI Taxonomy" id="1123043"/>
    <lineage>
        <taxon>Bacteria</taxon>
        <taxon>Pseudomonadati</taxon>
        <taxon>Planctomycetota</taxon>
        <taxon>Planctomycetia</taxon>
        <taxon>Gemmatales</taxon>
        <taxon>Gemmataceae</taxon>
    </lineage>
</organism>
<feature type="binding site" evidence="9">
    <location>
        <position position="125"/>
    </location>
    <ligand>
        <name>anthranilate</name>
        <dbReference type="ChEBI" id="CHEBI:16567"/>
        <label>1</label>
    </ligand>
</feature>
<feature type="binding site" evidence="9">
    <location>
        <position position="94"/>
    </location>
    <ligand>
        <name>anthranilate</name>
        <dbReference type="ChEBI" id="CHEBI:16567"/>
        <label>1</label>
    </ligand>
</feature>
<comment type="pathway">
    <text evidence="1 9">Amino-acid biosynthesis; L-tryptophan biosynthesis; L-tryptophan from chorismate: step 2/5.</text>
</comment>
<comment type="caution">
    <text evidence="9">Lacks conserved residue(s) required for the propagation of feature annotation.</text>
</comment>
<dbReference type="InterPro" id="IPR005940">
    <property type="entry name" value="Anthranilate_Pribosyl_Tfrase"/>
</dbReference>
<evidence type="ECO:0000256" key="3">
    <source>
        <dbReference type="ARBA" id="ARBA00022676"/>
    </source>
</evidence>
<evidence type="ECO:0000256" key="6">
    <source>
        <dbReference type="ARBA" id="ARBA00023141"/>
    </source>
</evidence>
<comment type="similarity">
    <text evidence="8">In the C-terminal section; belongs to the anthranilate phosphoribosyltransferase family.</text>
</comment>
<evidence type="ECO:0000256" key="8">
    <source>
        <dbReference type="ARBA" id="ARBA00061188"/>
    </source>
</evidence>
<dbReference type="Pfam" id="PF00591">
    <property type="entry name" value="Glycos_transf_3"/>
    <property type="match status" value="1"/>
</dbReference>
<evidence type="ECO:0000256" key="2">
    <source>
        <dbReference type="ARBA" id="ARBA00022605"/>
    </source>
</evidence>
<feature type="binding site" evidence="9">
    <location>
        <begin position="122"/>
        <end position="130"/>
    </location>
    <ligand>
        <name>5-phospho-alpha-D-ribose 1-diphosphate</name>
        <dbReference type="ChEBI" id="CHEBI:58017"/>
    </ligand>
</feature>
<dbReference type="GO" id="GO:0000287">
    <property type="term" value="F:magnesium ion binding"/>
    <property type="evidence" value="ECO:0007669"/>
    <property type="project" value="UniProtKB-UniRule"/>
</dbReference>
<evidence type="ECO:0000256" key="4">
    <source>
        <dbReference type="ARBA" id="ARBA00022679"/>
    </source>
</evidence>
<keyword evidence="5 9" id="KW-0822">Tryptophan biosynthesis</keyword>
<evidence type="ECO:0000256" key="5">
    <source>
        <dbReference type="ARBA" id="ARBA00022822"/>
    </source>
</evidence>
<comment type="catalytic activity">
    <reaction evidence="7 9">
        <text>N-(5-phospho-beta-D-ribosyl)anthranilate + diphosphate = 5-phospho-alpha-D-ribose 1-diphosphate + anthranilate</text>
        <dbReference type="Rhea" id="RHEA:11768"/>
        <dbReference type="ChEBI" id="CHEBI:16567"/>
        <dbReference type="ChEBI" id="CHEBI:18277"/>
        <dbReference type="ChEBI" id="CHEBI:33019"/>
        <dbReference type="ChEBI" id="CHEBI:58017"/>
        <dbReference type="EC" id="2.4.2.18"/>
    </reaction>
</comment>
<protein>
    <recommendedName>
        <fullName evidence="9">Anthranilate phosphoribosyltransferase</fullName>
        <ecNumber evidence="9">2.4.2.18</ecNumber>
    </recommendedName>
</protein>
<feature type="binding site" evidence="9">
    <location>
        <position position="134"/>
    </location>
    <ligand>
        <name>5-phospho-alpha-D-ribose 1-diphosphate</name>
        <dbReference type="ChEBI" id="CHEBI:58017"/>
    </ligand>
</feature>
<feature type="domain" description="Glycosyl transferase family 3" evidence="10">
    <location>
        <begin position="88"/>
        <end position="338"/>
    </location>
</feature>
<feature type="binding site" evidence="9">
    <location>
        <position position="180"/>
    </location>
    <ligand>
        <name>anthranilate</name>
        <dbReference type="ChEBI" id="CHEBI:16567"/>
        <label>2</label>
    </ligand>
</feature>
<dbReference type="GO" id="GO:0005829">
    <property type="term" value="C:cytosol"/>
    <property type="evidence" value="ECO:0007669"/>
    <property type="project" value="TreeGrafter"/>
</dbReference>
<dbReference type="HAMAP" id="MF_00211">
    <property type="entry name" value="TrpD"/>
    <property type="match status" value="1"/>
</dbReference>
<keyword evidence="2 9" id="KW-0028">Amino-acid biosynthesis</keyword>
<dbReference type="SUPFAM" id="SSF52418">
    <property type="entry name" value="Nucleoside phosphorylase/phosphoribosyltransferase catalytic domain"/>
    <property type="match status" value="1"/>
</dbReference>
<feature type="binding site" evidence="9">
    <location>
        <position position="239"/>
    </location>
    <ligand>
        <name>Mg(2+)</name>
        <dbReference type="ChEBI" id="CHEBI:18420"/>
        <label>2</label>
    </ligand>
</feature>
<dbReference type="EMBL" id="CP074694">
    <property type="protein sequence ID" value="QVL32995.1"/>
    <property type="molecule type" value="Genomic_DNA"/>
</dbReference>
<feature type="binding site" evidence="9">
    <location>
        <position position="240"/>
    </location>
    <ligand>
        <name>Mg(2+)</name>
        <dbReference type="ChEBI" id="CHEBI:18420"/>
        <label>1</label>
    </ligand>
</feature>
<dbReference type="KEGG" id="tsph:KIH39_03505"/>
<dbReference type="InterPro" id="IPR000312">
    <property type="entry name" value="Glycosyl_Trfase_fam3"/>
</dbReference>
<feature type="binding site" evidence="9">
    <location>
        <position position="94"/>
    </location>
    <ligand>
        <name>5-phospho-alpha-D-ribose 1-diphosphate</name>
        <dbReference type="ChEBI" id="CHEBI:58017"/>
    </ligand>
</feature>
<comment type="function">
    <text evidence="9">Catalyzes the transfer of the phosphoribosyl group of 5-phosphorylribose-1-pyrophosphate (PRPP) to anthranilate to yield N-(5'-phosphoribosyl)-anthranilate (PRA).</text>
</comment>
<keyword evidence="9" id="KW-0479">Metal-binding</keyword>
<dbReference type="FunFam" id="3.40.1030.10:FF:000002">
    <property type="entry name" value="Anthranilate phosphoribosyltransferase"/>
    <property type="match status" value="1"/>
</dbReference>
<dbReference type="InterPro" id="IPR035902">
    <property type="entry name" value="Nuc_phospho_transferase"/>
</dbReference>
<dbReference type="RefSeq" id="WP_213497885.1">
    <property type="nucleotide sequence ID" value="NZ_CP074694.1"/>
</dbReference>
<gene>
    <name evidence="9 11" type="primary">trpD</name>
    <name evidence="11" type="ORF">KIH39_03505</name>
</gene>
<dbReference type="AlphaFoldDB" id="A0A8E6EVN8"/>
<dbReference type="GO" id="GO:0004048">
    <property type="term" value="F:anthranilate phosphoribosyltransferase activity"/>
    <property type="evidence" value="ECO:0007669"/>
    <property type="project" value="UniProtKB-UniRule"/>
</dbReference>
<name>A0A8E6EVN8_9BACT</name>
<feature type="binding site" evidence="9">
    <location>
        <begin position="104"/>
        <end position="107"/>
    </location>
    <ligand>
        <name>5-phospho-alpha-D-ribose 1-diphosphate</name>
        <dbReference type="ChEBI" id="CHEBI:58017"/>
    </ligand>
</feature>
<evidence type="ECO:0000256" key="7">
    <source>
        <dbReference type="ARBA" id="ARBA00052328"/>
    </source>
</evidence>
<dbReference type="UniPathway" id="UPA00035">
    <property type="reaction ID" value="UER00041"/>
</dbReference>
<keyword evidence="3 9" id="KW-0328">Glycosyltransferase</keyword>
<proteinExistence type="inferred from homology"/>
<comment type="cofactor">
    <cofactor evidence="9">
        <name>Mg(2+)</name>
        <dbReference type="ChEBI" id="CHEBI:18420"/>
    </cofactor>
    <text evidence="9">Binds 2 magnesium ions per monomer.</text>
</comment>